<evidence type="ECO:0000313" key="3">
    <source>
        <dbReference type="Proteomes" id="UP000475037"/>
    </source>
</evidence>
<dbReference type="PANTHER" id="PTHR37369:SF1">
    <property type="entry name" value="TRANSMEMBRANE PROTEIN 270"/>
    <property type="match status" value="1"/>
</dbReference>
<dbReference type="InterPro" id="IPR029166">
    <property type="entry name" value="WBS28"/>
</dbReference>
<gene>
    <name evidence="2" type="primary">Tmem270</name>
    <name evidence="2" type="ORF">FOF47_R01722</name>
</gene>
<evidence type="ECO:0000313" key="2">
    <source>
        <dbReference type="EMBL" id="KAF0874772.1"/>
    </source>
</evidence>
<accession>A0A6G1AH65</accession>
<dbReference type="Proteomes" id="UP000475037">
    <property type="component" value="Unassembled WGS sequence"/>
</dbReference>
<reference evidence="2 3" key="1">
    <citation type="submission" date="2019-11" db="EMBL/GenBank/DDBJ databases">
        <authorList>
            <person name="Yang C."/>
            <person name="Li F."/>
        </authorList>
    </citation>
    <scope>NUCLEOTIDE SEQUENCE [LARGE SCALE GENOMIC DNA]</scope>
    <source>
        <strain evidence="2">KB4526</strain>
        <tissue evidence="2">Muscle</tissue>
    </source>
</reference>
<dbReference type="PANTHER" id="PTHR37369">
    <property type="entry name" value="TRANSMEMBRANE PROTEIN 270"/>
    <property type="match status" value="1"/>
</dbReference>
<comment type="caution">
    <text evidence="2">The sequence shown here is derived from an EMBL/GenBank/DDBJ whole genome shotgun (WGS) entry which is preliminary data.</text>
</comment>
<keyword evidence="3" id="KW-1185">Reference proteome</keyword>
<organism evidence="2 3">
    <name type="scientific">Crocuta crocuta</name>
    <name type="common">Spotted hyena</name>
    <dbReference type="NCBI Taxonomy" id="9678"/>
    <lineage>
        <taxon>Eukaryota</taxon>
        <taxon>Metazoa</taxon>
        <taxon>Chordata</taxon>
        <taxon>Craniata</taxon>
        <taxon>Vertebrata</taxon>
        <taxon>Euteleostomi</taxon>
        <taxon>Mammalia</taxon>
        <taxon>Eutheria</taxon>
        <taxon>Laurasiatheria</taxon>
        <taxon>Carnivora</taxon>
        <taxon>Feliformia</taxon>
        <taxon>Hyaenidae</taxon>
        <taxon>Crocuta</taxon>
    </lineage>
</organism>
<feature type="non-terminal residue" evidence="2">
    <location>
        <position position="248"/>
    </location>
</feature>
<sequence length="248" mass="26896">VTMVWVSLLPQLVQNRAHLYNFLLLKMALFNRWLAGLGQEAWGSRGPQGSPPPGLAAHPAGQVLWAGLALVEVPVRLGLQAPRLAWAGMLRCARAVGLARKRLFVSAATCMELLLSCLHSLTLAVLLLLLVTRRLCVGAQRFSLGSLLCKALLDNRVVPELLALLKGLYWRVENTATLASWHLAYLITWTTCLASHLLQAAFEHTAQLAQAQETEPQECPGPMSESPLPERLGPEAGPALSEHGTPGE</sequence>
<feature type="non-terminal residue" evidence="2">
    <location>
        <position position="1"/>
    </location>
</feature>
<proteinExistence type="predicted"/>
<protein>
    <submittedName>
        <fullName evidence="2">TM270 protein</fullName>
    </submittedName>
</protein>
<feature type="region of interest" description="Disordered" evidence="1">
    <location>
        <begin position="211"/>
        <end position="248"/>
    </location>
</feature>
<evidence type="ECO:0000256" key="1">
    <source>
        <dbReference type="SAM" id="MobiDB-lite"/>
    </source>
</evidence>
<dbReference type="Pfam" id="PF15164">
    <property type="entry name" value="WBS28"/>
    <property type="match status" value="1"/>
</dbReference>
<dbReference type="AlphaFoldDB" id="A0A6G1AH65"/>
<dbReference type="EMBL" id="VOAJ01005307">
    <property type="protein sequence ID" value="KAF0874772.1"/>
    <property type="molecule type" value="Genomic_DNA"/>
</dbReference>
<name>A0A6G1AH65_CROCR</name>